<keyword evidence="8" id="KW-1185">Reference proteome</keyword>
<feature type="transmembrane region" description="Helical" evidence="6">
    <location>
        <begin position="311"/>
        <end position="339"/>
    </location>
</feature>
<evidence type="ECO:0000256" key="6">
    <source>
        <dbReference type="SAM" id="Phobius"/>
    </source>
</evidence>
<comment type="subcellular location">
    <subcellularLocation>
        <location evidence="1">Membrane</location>
        <topology evidence="1">Multi-pass membrane protein</topology>
    </subcellularLocation>
</comment>
<evidence type="ECO:0000256" key="5">
    <source>
        <dbReference type="SAM" id="MobiDB-lite"/>
    </source>
</evidence>
<dbReference type="Pfam" id="PF00002">
    <property type="entry name" value="7tm_2"/>
    <property type="match status" value="1"/>
</dbReference>
<dbReference type="GO" id="GO:0016020">
    <property type="term" value="C:membrane"/>
    <property type="evidence" value="ECO:0007669"/>
    <property type="project" value="UniProtKB-SubCell"/>
</dbReference>
<evidence type="ECO:0000256" key="3">
    <source>
        <dbReference type="ARBA" id="ARBA00022989"/>
    </source>
</evidence>
<evidence type="ECO:0000256" key="1">
    <source>
        <dbReference type="ARBA" id="ARBA00004141"/>
    </source>
</evidence>
<reference evidence="7 8" key="1">
    <citation type="submission" date="2019-01" db="EMBL/GenBank/DDBJ databases">
        <title>A draft genome assembly of the solar-powered sea slug Elysia chlorotica.</title>
        <authorList>
            <person name="Cai H."/>
            <person name="Li Q."/>
            <person name="Fang X."/>
            <person name="Li J."/>
            <person name="Curtis N.E."/>
            <person name="Altenburger A."/>
            <person name="Shibata T."/>
            <person name="Feng M."/>
            <person name="Maeda T."/>
            <person name="Schwartz J.A."/>
            <person name="Shigenobu S."/>
            <person name="Lundholm N."/>
            <person name="Nishiyama T."/>
            <person name="Yang H."/>
            <person name="Hasebe M."/>
            <person name="Li S."/>
            <person name="Pierce S.K."/>
            <person name="Wang J."/>
        </authorList>
    </citation>
    <scope>NUCLEOTIDE SEQUENCE [LARGE SCALE GENOMIC DNA]</scope>
    <source>
        <strain evidence="7">EC2010</strain>
        <tissue evidence="7">Whole organism of an adult</tissue>
    </source>
</reference>
<keyword evidence="2 6" id="KW-0812">Transmembrane</keyword>
<feature type="transmembrane region" description="Helical" evidence="6">
    <location>
        <begin position="359"/>
        <end position="377"/>
    </location>
</feature>
<dbReference type="GO" id="GO:0004930">
    <property type="term" value="F:G protein-coupled receptor activity"/>
    <property type="evidence" value="ECO:0007669"/>
    <property type="project" value="InterPro"/>
</dbReference>
<feature type="transmembrane region" description="Helical" evidence="6">
    <location>
        <begin position="389"/>
        <end position="408"/>
    </location>
</feature>
<evidence type="ECO:0000313" key="8">
    <source>
        <dbReference type="Proteomes" id="UP000271974"/>
    </source>
</evidence>
<gene>
    <name evidence="7" type="ORF">EGW08_016380</name>
</gene>
<feature type="non-terminal residue" evidence="7">
    <location>
        <position position="1"/>
    </location>
</feature>
<accession>A0A3S1BVI6</accession>
<dbReference type="AlphaFoldDB" id="A0A3S1BVI6"/>
<evidence type="ECO:0008006" key="9">
    <source>
        <dbReference type="Google" id="ProtNLM"/>
    </source>
</evidence>
<keyword evidence="3 6" id="KW-1133">Transmembrane helix</keyword>
<evidence type="ECO:0000256" key="4">
    <source>
        <dbReference type="ARBA" id="ARBA00023136"/>
    </source>
</evidence>
<dbReference type="Gene3D" id="1.20.1070.10">
    <property type="entry name" value="Rhodopsin 7-helix transmembrane proteins"/>
    <property type="match status" value="1"/>
</dbReference>
<dbReference type="InterPro" id="IPR000832">
    <property type="entry name" value="GPCR_2_secretin-like"/>
</dbReference>
<evidence type="ECO:0000256" key="2">
    <source>
        <dbReference type="ARBA" id="ARBA00022692"/>
    </source>
</evidence>
<dbReference type="EMBL" id="RQTK01000705">
    <property type="protein sequence ID" value="RUS75859.1"/>
    <property type="molecule type" value="Genomic_DNA"/>
</dbReference>
<organism evidence="7 8">
    <name type="scientific">Elysia chlorotica</name>
    <name type="common">Eastern emerald elysia</name>
    <name type="synonym">Sea slug</name>
    <dbReference type="NCBI Taxonomy" id="188477"/>
    <lineage>
        <taxon>Eukaryota</taxon>
        <taxon>Metazoa</taxon>
        <taxon>Spiralia</taxon>
        <taxon>Lophotrochozoa</taxon>
        <taxon>Mollusca</taxon>
        <taxon>Gastropoda</taxon>
        <taxon>Heterobranchia</taxon>
        <taxon>Euthyneura</taxon>
        <taxon>Panpulmonata</taxon>
        <taxon>Sacoglossa</taxon>
        <taxon>Placobranchoidea</taxon>
        <taxon>Plakobranchidae</taxon>
        <taxon>Elysia</taxon>
    </lineage>
</organism>
<evidence type="ECO:0000313" key="7">
    <source>
        <dbReference type="EMBL" id="RUS75859.1"/>
    </source>
</evidence>
<feature type="region of interest" description="Disordered" evidence="5">
    <location>
        <begin position="38"/>
        <end position="60"/>
    </location>
</feature>
<dbReference type="OrthoDB" id="6155919at2759"/>
<feature type="non-terminal residue" evidence="7">
    <location>
        <position position="444"/>
    </location>
</feature>
<keyword evidence="4 6" id="KW-0472">Membrane</keyword>
<proteinExistence type="predicted"/>
<dbReference type="PANTHER" id="PTHR45902:SF4">
    <property type="entry name" value="G-PROTEIN COUPLED RECEPTORS FAMILY 2 PROFILE 2 DOMAIN-CONTAINING PROTEIN"/>
    <property type="match status" value="1"/>
</dbReference>
<dbReference type="PANTHER" id="PTHR45902">
    <property type="entry name" value="LATROPHILIN RECEPTOR-LIKE PROTEIN A"/>
    <property type="match status" value="1"/>
</dbReference>
<comment type="caution">
    <text evidence="7">The sequence shown here is derived from an EMBL/GenBank/DDBJ whole genome shotgun (WGS) entry which is preliminary data.</text>
</comment>
<sequence>WRVEIECSHLMHVYRAVDEDSFLRLSLQPPSTCLVYQRPPDAPTGDSQSSGESGSQAATTCSPRWFGPAVSSCNTTGLWASRDAAVEAACLAMDQQTLRVFDSRQDSDLYFRNVFCAICNTGDFPWFYATCDGKQDDGKVPVSSLPFSLLLGTQARSPMRRVLFSPFAECPAAQWAGPDGVCYPLTCAPGKLLDLDRKLCQSALPGVSGLGYSVRVHYSVRPRAALYSNSSLLYPGTRGSICTTVYAESFKQQVKTLFASVSAGGEFVLSIVLKNLTLVPGIVQVAVVASSLSLHDRLGYGKDGCFLDSSLLIWITVIAPLSFVLLCNLVFFSCSVWKIHSVRKLQSGESVRRDERQNLYIYVKLSTMTGAFWTVAILSETLASDPLRYVSIALNGLQGAFIFMSYIVNRRVLNLYLRAAGLERYIPEASTASTDRSTLAKAAS</sequence>
<protein>
    <recommendedName>
        <fullName evidence="9">G-protein coupled receptors family 2 profile 2 domain-containing protein</fullName>
    </recommendedName>
</protein>
<feature type="compositionally biased region" description="Low complexity" evidence="5">
    <location>
        <begin position="47"/>
        <end position="60"/>
    </location>
</feature>
<dbReference type="Proteomes" id="UP000271974">
    <property type="component" value="Unassembled WGS sequence"/>
</dbReference>
<dbReference type="InterPro" id="IPR053231">
    <property type="entry name" value="GPCR_LN-TM7"/>
</dbReference>
<name>A0A3S1BVI6_ELYCH</name>